<keyword evidence="2" id="KW-0805">Transcription regulation</keyword>
<dbReference type="Pfam" id="PF00126">
    <property type="entry name" value="HTH_1"/>
    <property type="match status" value="1"/>
</dbReference>
<dbReference type="InterPro" id="IPR036390">
    <property type="entry name" value="WH_DNA-bd_sf"/>
</dbReference>
<dbReference type="PRINTS" id="PR00039">
    <property type="entry name" value="HTHLYSR"/>
</dbReference>
<dbReference type="Proteomes" id="UP000288547">
    <property type="component" value="Unassembled WGS sequence"/>
</dbReference>
<dbReference type="GO" id="GO:0032993">
    <property type="term" value="C:protein-DNA complex"/>
    <property type="evidence" value="ECO:0007669"/>
    <property type="project" value="TreeGrafter"/>
</dbReference>
<evidence type="ECO:0000256" key="2">
    <source>
        <dbReference type="ARBA" id="ARBA00023015"/>
    </source>
</evidence>
<dbReference type="InterPro" id="IPR036388">
    <property type="entry name" value="WH-like_DNA-bd_sf"/>
</dbReference>
<evidence type="ECO:0000313" key="6">
    <source>
        <dbReference type="EMBL" id="RWZ49545.1"/>
    </source>
</evidence>
<name>A0A444PQQ7_9MICO</name>
<dbReference type="Gene3D" id="3.40.190.290">
    <property type="match status" value="1"/>
</dbReference>
<keyword evidence="7" id="KW-1185">Reference proteome</keyword>
<organism evidence="6 7">
    <name type="scientific">Labedella phragmitis</name>
    <dbReference type="NCBI Taxonomy" id="2498849"/>
    <lineage>
        <taxon>Bacteria</taxon>
        <taxon>Bacillati</taxon>
        <taxon>Actinomycetota</taxon>
        <taxon>Actinomycetes</taxon>
        <taxon>Micrococcales</taxon>
        <taxon>Microbacteriaceae</taxon>
        <taxon>Labedella</taxon>
    </lineage>
</organism>
<gene>
    <name evidence="6" type="ORF">ELQ90_12305</name>
</gene>
<dbReference type="SUPFAM" id="SSF46785">
    <property type="entry name" value="Winged helix' DNA-binding domain"/>
    <property type="match status" value="1"/>
</dbReference>
<dbReference type="GO" id="GO:0003677">
    <property type="term" value="F:DNA binding"/>
    <property type="evidence" value="ECO:0007669"/>
    <property type="project" value="UniProtKB-KW"/>
</dbReference>
<dbReference type="FunFam" id="1.10.10.10:FF:000001">
    <property type="entry name" value="LysR family transcriptional regulator"/>
    <property type="match status" value="1"/>
</dbReference>
<feature type="domain" description="HTH lysR-type" evidence="5">
    <location>
        <begin position="25"/>
        <end position="82"/>
    </location>
</feature>
<dbReference type="EMBL" id="RZNB01000005">
    <property type="protein sequence ID" value="RWZ49545.1"/>
    <property type="molecule type" value="Genomic_DNA"/>
</dbReference>
<evidence type="ECO:0000256" key="3">
    <source>
        <dbReference type="ARBA" id="ARBA00023125"/>
    </source>
</evidence>
<dbReference type="SUPFAM" id="SSF53850">
    <property type="entry name" value="Periplasmic binding protein-like II"/>
    <property type="match status" value="1"/>
</dbReference>
<dbReference type="PANTHER" id="PTHR30346:SF30">
    <property type="entry name" value="SMALL NEUTRAL PROTEASE REGULATORY PROTEIN"/>
    <property type="match status" value="1"/>
</dbReference>
<evidence type="ECO:0000256" key="4">
    <source>
        <dbReference type="ARBA" id="ARBA00023163"/>
    </source>
</evidence>
<protein>
    <submittedName>
        <fullName evidence="6">LysR family transcriptional regulator</fullName>
    </submittedName>
</protein>
<dbReference type="Gene3D" id="1.10.10.10">
    <property type="entry name" value="Winged helix-like DNA-binding domain superfamily/Winged helix DNA-binding domain"/>
    <property type="match status" value="1"/>
</dbReference>
<comment type="similarity">
    <text evidence="1">Belongs to the LysR transcriptional regulatory family.</text>
</comment>
<sequence length="329" mass="35305">MLSPIHRWKRMFSIMTIEAVYDHVMDTRMLEYFVAVADERNLTRAAGRLFVAQSTVSAGLRSLETELGVRLFDRDTKSVSLLPAGQDLLPIVRDMLDSLDTMRSTAREAGSGLRGRVRVGTFAALRVFDLPGVLGRFRLEHPGVDVQLVTSATGSTGLIDDLVKGRLDLAFVALPVPAGVAAEAVVRRPFVAVVPEAHALATRRTLSFADLAGEDWVDVLPGFGNRVQVDARLREEGITRRLSAEVADLPSVGPFVAAGIGVAVVPDVIGAVGCRVVPLSDRMPEWVVSLAVRRGGERRHAIAALAEALRSGSAEAGRSDDGGRSNAPR</sequence>
<comment type="caution">
    <text evidence="6">The sequence shown here is derived from an EMBL/GenBank/DDBJ whole genome shotgun (WGS) entry which is preliminary data.</text>
</comment>
<dbReference type="AlphaFoldDB" id="A0A444PQQ7"/>
<dbReference type="PANTHER" id="PTHR30346">
    <property type="entry name" value="TRANSCRIPTIONAL DUAL REGULATOR HCAR-RELATED"/>
    <property type="match status" value="1"/>
</dbReference>
<keyword evidence="4" id="KW-0804">Transcription</keyword>
<evidence type="ECO:0000313" key="7">
    <source>
        <dbReference type="Proteomes" id="UP000288547"/>
    </source>
</evidence>
<dbReference type="Pfam" id="PF03466">
    <property type="entry name" value="LysR_substrate"/>
    <property type="match status" value="1"/>
</dbReference>
<dbReference type="OrthoDB" id="3636008at2"/>
<keyword evidence="3" id="KW-0238">DNA-binding</keyword>
<dbReference type="InterPro" id="IPR000847">
    <property type="entry name" value="LysR_HTH_N"/>
</dbReference>
<evidence type="ECO:0000259" key="5">
    <source>
        <dbReference type="PROSITE" id="PS50931"/>
    </source>
</evidence>
<reference evidence="6 7" key="1">
    <citation type="submission" date="2018-12" db="EMBL/GenBank/DDBJ databases">
        <authorList>
            <person name="Li F."/>
        </authorList>
    </citation>
    <scope>NUCLEOTIDE SEQUENCE [LARGE SCALE GENOMIC DNA]</scope>
    <source>
        <strain evidence="6 7">11W25H-1</strain>
    </source>
</reference>
<proteinExistence type="inferred from homology"/>
<dbReference type="GO" id="GO:0003700">
    <property type="term" value="F:DNA-binding transcription factor activity"/>
    <property type="evidence" value="ECO:0007669"/>
    <property type="project" value="InterPro"/>
</dbReference>
<accession>A0A444PQQ7</accession>
<dbReference type="PROSITE" id="PS50931">
    <property type="entry name" value="HTH_LYSR"/>
    <property type="match status" value="1"/>
</dbReference>
<evidence type="ECO:0000256" key="1">
    <source>
        <dbReference type="ARBA" id="ARBA00009437"/>
    </source>
</evidence>
<dbReference type="InterPro" id="IPR005119">
    <property type="entry name" value="LysR_subst-bd"/>
</dbReference>